<accession>A0ABP6LHM8</accession>
<reference evidence="3" key="1">
    <citation type="journal article" date="2019" name="Int. J. Syst. Evol. Microbiol.">
        <title>The Global Catalogue of Microorganisms (GCM) 10K type strain sequencing project: providing services to taxonomists for standard genome sequencing and annotation.</title>
        <authorList>
            <consortium name="The Broad Institute Genomics Platform"/>
            <consortium name="The Broad Institute Genome Sequencing Center for Infectious Disease"/>
            <person name="Wu L."/>
            <person name="Ma J."/>
        </authorList>
    </citation>
    <scope>NUCLEOTIDE SEQUENCE [LARGE SCALE GENOMIC DNA]</scope>
    <source>
        <strain evidence="3">JCM 14234</strain>
    </source>
</reference>
<evidence type="ECO:0000313" key="3">
    <source>
        <dbReference type="Proteomes" id="UP001501035"/>
    </source>
</evidence>
<gene>
    <name evidence="2" type="ORF">GCM10010528_24920</name>
</gene>
<name>A0ABP6LHM8_9ACTN</name>
<evidence type="ECO:0000259" key="1">
    <source>
        <dbReference type="SMART" id="SM00563"/>
    </source>
</evidence>
<dbReference type="RefSeq" id="WP_414651847.1">
    <property type="nucleotide sequence ID" value="NZ_BAAAVS010000053.1"/>
</dbReference>
<dbReference type="PIRSF" id="PIRSF016753">
    <property type="entry name" value="P_lipid/glycerol_ac_tran_prd"/>
    <property type="match status" value="1"/>
</dbReference>
<dbReference type="InterPro" id="IPR002123">
    <property type="entry name" value="Plipid/glycerol_acylTrfase"/>
</dbReference>
<dbReference type="PANTHER" id="PTHR22753">
    <property type="entry name" value="TRANSMEMBRANE PROTEIN 68"/>
    <property type="match status" value="1"/>
</dbReference>
<dbReference type="EMBL" id="BAAAVS010000053">
    <property type="protein sequence ID" value="GAA3044623.1"/>
    <property type="molecule type" value="Genomic_DNA"/>
</dbReference>
<dbReference type="SUPFAM" id="SSF69593">
    <property type="entry name" value="Glycerol-3-phosphate (1)-acyltransferase"/>
    <property type="match status" value="1"/>
</dbReference>
<dbReference type="GO" id="GO:0016746">
    <property type="term" value="F:acyltransferase activity"/>
    <property type="evidence" value="ECO:0007669"/>
    <property type="project" value="UniProtKB-KW"/>
</dbReference>
<keyword evidence="2" id="KW-0012">Acyltransferase</keyword>
<organism evidence="2 3">
    <name type="scientific">Gordonia defluvii</name>
    <dbReference type="NCBI Taxonomy" id="283718"/>
    <lineage>
        <taxon>Bacteria</taxon>
        <taxon>Bacillati</taxon>
        <taxon>Actinomycetota</taxon>
        <taxon>Actinomycetes</taxon>
        <taxon>Mycobacteriales</taxon>
        <taxon>Gordoniaceae</taxon>
        <taxon>Gordonia</taxon>
    </lineage>
</organism>
<dbReference type="PANTHER" id="PTHR22753:SF14">
    <property type="entry name" value="MONOACYLGLYCEROL_DIACYLGLYCEROL O-ACYLTRANSFERASE"/>
    <property type="match status" value="1"/>
</dbReference>
<keyword evidence="2" id="KW-0808">Transferase</keyword>
<dbReference type="SMART" id="SM00563">
    <property type="entry name" value="PlsC"/>
    <property type="match status" value="1"/>
</dbReference>
<feature type="domain" description="Phospholipid/glycerol acyltransferase" evidence="1">
    <location>
        <begin position="53"/>
        <end position="172"/>
    </location>
</feature>
<evidence type="ECO:0000313" key="2">
    <source>
        <dbReference type="EMBL" id="GAA3044623.1"/>
    </source>
</evidence>
<dbReference type="Proteomes" id="UP001501035">
    <property type="component" value="Unassembled WGS sequence"/>
</dbReference>
<proteinExistence type="predicted"/>
<sequence>MSEGEPPEVSAKGSTPGWDPEWVARVMPVLRAVAKNYFRSEVRGMDKVPDGGVLLVSNHSGGITAYDVPLIAVAFADEFGADRPLCTLAHDLIFLGAGDTIFSKFGFLKAHPRNAVAALRDGLATLVFPGGVWDAMRPTSESTTIDFNGQKGYVRTAVEAGVPIVPIVTIGGQETQLFLNDGAGLAKALRLDKLMRATRAPLILGFPFGLTFGVPPNLPLPSKMVTQVLDPIDITAEFGENPDVDAVDELVRTRMQDALDELARNRRFPIIG</sequence>
<dbReference type="Pfam" id="PF01553">
    <property type="entry name" value="Acyltransferase"/>
    <property type="match status" value="1"/>
</dbReference>
<comment type="caution">
    <text evidence="2">The sequence shown here is derived from an EMBL/GenBank/DDBJ whole genome shotgun (WGS) entry which is preliminary data.</text>
</comment>
<protein>
    <submittedName>
        <fullName evidence="2">Lysophospholipid acyltransferase family protein</fullName>
    </submittedName>
</protein>
<dbReference type="InterPro" id="IPR016676">
    <property type="entry name" value="P_lipid/glycerol_AcTrfase_prd"/>
</dbReference>
<dbReference type="CDD" id="cd07987">
    <property type="entry name" value="LPLAT_MGAT-like"/>
    <property type="match status" value="1"/>
</dbReference>
<keyword evidence="3" id="KW-1185">Reference proteome</keyword>